<dbReference type="PANTHER" id="PTHR43309">
    <property type="entry name" value="5-OXOPROLINASE SUBUNIT C"/>
    <property type="match status" value="1"/>
</dbReference>
<dbReference type="Gene3D" id="2.40.100.10">
    <property type="entry name" value="Cyclophilin-like"/>
    <property type="match status" value="1"/>
</dbReference>
<dbReference type="InterPro" id="IPR003778">
    <property type="entry name" value="CT_A_B"/>
</dbReference>
<dbReference type="STRING" id="1635173.WH52_13840"/>
<dbReference type="InParanoid" id="A0A1Y2P958"/>
<comment type="caution">
    <text evidence="5">The sequence shown here is derived from an EMBL/GenBank/DDBJ whole genome shotgun (WGS) entry which is preliminary data.</text>
</comment>
<dbReference type="GO" id="GO:0016787">
    <property type="term" value="F:hydrolase activity"/>
    <property type="evidence" value="ECO:0007669"/>
    <property type="project" value="UniProtKB-KW"/>
</dbReference>
<sequence length="281" mass="30863">MIKVLNPGIYSTVQDGGRKGYRKIGVPVSGAMDAFAAQLANQLLHNQEDAAVIEVTFGGCKLEFLTDSFVCITGADFSPKLNDVPIQLNSLQKVVKGTVLSFGRRNYGVRTYIGVLGGIQTKEFLNSQSYYKGVTPEFIIQKGAMLPIVSSKNSFQPSLAKVKVNESHFTSEDILCFKGPEFDLLSPDQISLLQKTLFSISQDNSRMGYRLNEVIPNTFDSMFTSGVLPGTVQLTPSGKLIVLMRDCQVTGGYPRVLQLSEHAINILAQKTTGDKMRFVFE</sequence>
<dbReference type="GO" id="GO:0005524">
    <property type="term" value="F:ATP binding"/>
    <property type="evidence" value="ECO:0007669"/>
    <property type="project" value="UniProtKB-KW"/>
</dbReference>
<gene>
    <name evidence="5" type="ORF">WH52_13840</name>
</gene>
<dbReference type="EMBL" id="LAPZ01000016">
    <property type="protein sequence ID" value="OSY86976.1"/>
    <property type="molecule type" value="Genomic_DNA"/>
</dbReference>
<name>A0A1Y2P958_9FLAO</name>
<dbReference type="RefSeq" id="WP_086031568.1">
    <property type="nucleotide sequence ID" value="NZ_LAPZ01000016.1"/>
</dbReference>
<keyword evidence="3" id="KW-0067">ATP-binding</keyword>
<evidence type="ECO:0000256" key="3">
    <source>
        <dbReference type="ARBA" id="ARBA00022840"/>
    </source>
</evidence>
<evidence type="ECO:0000313" key="5">
    <source>
        <dbReference type="EMBL" id="OSY86976.1"/>
    </source>
</evidence>
<reference evidence="5 6" key="1">
    <citation type="submission" date="2015-03" db="EMBL/GenBank/DDBJ databases">
        <title>Genome sequence of Tenacibaculum sp. S2-2, isolated from intestinal microbiota of sea cucumber, Apostichopus japonicas.</title>
        <authorList>
            <person name="Shao Z."/>
            <person name="Wang L."/>
            <person name="Li X."/>
        </authorList>
    </citation>
    <scope>NUCLEOTIDE SEQUENCE [LARGE SCALE GENOMIC DNA]</scope>
    <source>
        <strain evidence="5 6">S2-2</strain>
    </source>
</reference>
<dbReference type="AlphaFoldDB" id="A0A1Y2P958"/>
<evidence type="ECO:0000259" key="4">
    <source>
        <dbReference type="SMART" id="SM00797"/>
    </source>
</evidence>
<dbReference type="OrthoDB" id="9782422at2"/>
<accession>A0A1Y2P958</accession>
<proteinExistence type="predicted"/>
<keyword evidence="1" id="KW-0547">Nucleotide-binding</keyword>
<organism evidence="5 6">
    <name type="scientific">Tenacibaculum holothuriorum</name>
    <dbReference type="NCBI Taxonomy" id="1635173"/>
    <lineage>
        <taxon>Bacteria</taxon>
        <taxon>Pseudomonadati</taxon>
        <taxon>Bacteroidota</taxon>
        <taxon>Flavobacteriia</taxon>
        <taxon>Flavobacteriales</taxon>
        <taxon>Flavobacteriaceae</taxon>
        <taxon>Tenacibaculum</taxon>
    </lineage>
</organism>
<keyword evidence="2 5" id="KW-0378">Hydrolase</keyword>
<dbReference type="InterPro" id="IPR052708">
    <property type="entry name" value="PxpC"/>
</dbReference>
<dbReference type="SMART" id="SM00797">
    <property type="entry name" value="AHS2"/>
    <property type="match status" value="1"/>
</dbReference>
<evidence type="ECO:0000256" key="1">
    <source>
        <dbReference type="ARBA" id="ARBA00022741"/>
    </source>
</evidence>
<evidence type="ECO:0000256" key="2">
    <source>
        <dbReference type="ARBA" id="ARBA00022801"/>
    </source>
</evidence>
<dbReference type="InterPro" id="IPR029000">
    <property type="entry name" value="Cyclophilin-like_dom_sf"/>
</dbReference>
<dbReference type="Pfam" id="PF02626">
    <property type="entry name" value="CT_A_B"/>
    <property type="match status" value="1"/>
</dbReference>
<keyword evidence="6" id="KW-1185">Reference proteome</keyword>
<evidence type="ECO:0000313" key="6">
    <source>
        <dbReference type="Proteomes" id="UP000194221"/>
    </source>
</evidence>
<dbReference type="Proteomes" id="UP000194221">
    <property type="component" value="Unassembled WGS sequence"/>
</dbReference>
<dbReference type="PANTHER" id="PTHR43309:SF3">
    <property type="entry name" value="5-OXOPROLINASE SUBUNIT C"/>
    <property type="match status" value="1"/>
</dbReference>
<dbReference type="FunCoup" id="A0A1Y2P958">
    <property type="interactions" value="18"/>
</dbReference>
<protein>
    <submittedName>
        <fullName evidence="5">Allophanate hydrolase</fullName>
    </submittedName>
</protein>
<feature type="domain" description="Carboxyltransferase" evidence="4">
    <location>
        <begin position="23"/>
        <end position="280"/>
    </location>
</feature>